<dbReference type="PANTHER" id="PTHR11963:SF23">
    <property type="entry name" value="CYTOSOL AMINOPEPTIDASE"/>
    <property type="match status" value="1"/>
</dbReference>
<dbReference type="InterPro" id="IPR000819">
    <property type="entry name" value="Peptidase_M17_C"/>
</dbReference>
<feature type="binding site" evidence="7">
    <location>
        <position position="267"/>
    </location>
    <ligand>
        <name>Mn(2+)</name>
        <dbReference type="ChEBI" id="CHEBI:29035"/>
        <label>2</label>
    </ligand>
</feature>
<dbReference type="EC" id="3.4.11.1" evidence="7"/>
<dbReference type="NCBIfam" id="NF002083">
    <property type="entry name" value="PRK00913.3-5"/>
    <property type="match status" value="1"/>
</dbReference>
<feature type="binding site" evidence="7">
    <location>
        <position position="351"/>
    </location>
    <ligand>
        <name>Mn(2+)</name>
        <dbReference type="ChEBI" id="CHEBI:29035"/>
        <label>1</label>
    </ligand>
</feature>
<keyword evidence="7" id="KW-0963">Cytoplasm</keyword>
<feature type="active site" evidence="7">
    <location>
        <position position="279"/>
    </location>
</feature>
<dbReference type="SUPFAM" id="SSF53187">
    <property type="entry name" value="Zn-dependent exopeptidases"/>
    <property type="match status" value="1"/>
</dbReference>
<keyword evidence="4 7" id="KW-0031">Aminopeptidase</keyword>
<accession>A0A7V0Z5M2</accession>
<evidence type="ECO:0000259" key="8">
    <source>
        <dbReference type="PROSITE" id="PS00631"/>
    </source>
</evidence>
<dbReference type="Gene3D" id="3.40.220.10">
    <property type="entry name" value="Leucine Aminopeptidase, subunit E, domain 1"/>
    <property type="match status" value="1"/>
</dbReference>
<organism evidence="9">
    <name type="scientific">candidate division WOR-3 bacterium</name>
    <dbReference type="NCBI Taxonomy" id="2052148"/>
    <lineage>
        <taxon>Bacteria</taxon>
        <taxon>Bacteria division WOR-3</taxon>
    </lineage>
</organism>
<evidence type="ECO:0000256" key="4">
    <source>
        <dbReference type="ARBA" id="ARBA00022438"/>
    </source>
</evidence>
<evidence type="ECO:0000313" key="9">
    <source>
        <dbReference type="EMBL" id="HDY59106.1"/>
    </source>
</evidence>
<keyword evidence="7" id="KW-0479">Metal-binding</keyword>
<dbReference type="HAMAP" id="MF_00181">
    <property type="entry name" value="Cytosol_peptidase_M17"/>
    <property type="match status" value="1"/>
</dbReference>
<dbReference type="InterPro" id="IPR043472">
    <property type="entry name" value="Macro_dom-like"/>
</dbReference>
<dbReference type="EMBL" id="DSKY01000015">
    <property type="protein sequence ID" value="HDY59106.1"/>
    <property type="molecule type" value="Genomic_DNA"/>
</dbReference>
<comment type="catalytic activity">
    <reaction evidence="1 7">
        <text>Release of an N-terminal amino acid, Xaa-|-Yaa-, in which Xaa is preferably Leu, but may be other amino acids including Pro although not Arg or Lys, and Yaa may be Pro. Amino acid amides and methyl esters are also readily hydrolyzed, but rates on arylamides are exceedingly low.</text>
        <dbReference type="EC" id="3.4.11.1"/>
    </reaction>
</comment>
<feature type="binding site" evidence="7">
    <location>
        <position position="290"/>
    </location>
    <ligand>
        <name>Mn(2+)</name>
        <dbReference type="ChEBI" id="CHEBI:29035"/>
        <label>2</label>
    </ligand>
</feature>
<dbReference type="AlphaFoldDB" id="A0A7V0Z5M2"/>
<dbReference type="Pfam" id="PF00883">
    <property type="entry name" value="Peptidase_M17"/>
    <property type="match status" value="1"/>
</dbReference>
<dbReference type="PROSITE" id="PS00631">
    <property type="entry name" value="CYTOSOL_AP"/>
    <property type="match status" value="1"/>
</dbReference>
<sequence>MEIKILNQSILDFEGDLLIVNLFEGIKSPGGATGAVDKALNDAITDLIKNEEITGKLGETIIFPTFGKLKAKKIMVVGLGKSDKFGIDEIRKASGSAAMAAKKAKAKKVGTIVHGAGIGGLELEICSQALAEGTILALYEFNVYKKQEKTEIKEFAIVEMEKTKIEKIKKGVEIGRILAESQNISRDFTNEPANNLTPENFEKKVKEIIKDLGLNEKIKLTVLDKKEMEKLKMGALLSVAQGSENDPRFIVLEYQGGKGDLLSLIGKTVTFDSGGISLKPSEGMGAMKGDMSGGGVVFATTLALARANAKINLLTIIPAVENMPSGKASRPGDIVRAMNGKTIEIISTDAEGRMTLADALCYAEKNGAKIIVDIATLTGGCAIAFGDVTAAVMGNDQDLIDKLLKITKQTGERMWQLPLFEEYDDKIKSDVADIKNSGGRWASPITAGSFLQNFVDKAKWIHIDIASKEFAEKDRFYQPRGATGYGVRTLFEFCQQLNK</sequence>
<feature type="binding site" evidence="7">
    <location>
        <position position="349"/>
    </location>
    <ligand>
        <name>Mn(2+)</name>
        <dbReference type="ChEBI" id="CHEBI:29035"/>
        <label>1</label>
    </ligand>
</feature>
<feature type="active site" evidence="7">
    <location>
        <position position="353"/>
    </location>
</feature>
<gene>
    <name evidence="7" type="primary">pepA</name>
    <name evidence="9" type="ORF">ENP86_06095</name>
</gene>
<feature type="binding site" evidence="7">
    <location>
        <position position="272"/>
    </location>
    <ligand>
        <name>Mn(2+)</name>
        <dbReference type="ChEBI" id="CHEBI:29035"/>
        <label>1</label>
    </ligand>
</feature>
<evidence type="ECO:0000256" key="7">
    <source>
        <dbReference type="HAMAP-Rule" id="MF_00181"/>
    </source>
</evidence>
<dbReference type="NCBIfam" id="NF002074">
    <property type="entry name" value="PRK00913.1-4"/>
    <property type="match status" value="1"/>
</dbReference>
<name>A0A7V0Z5M2_UNCW3</name>
<comment type="subcellular location">
    <subcellularLocation>
        <location evidence="7">Cytoplasm</location>
    </subcellularLocation>
</comment>
<dbReference type="EC" id="3.4.11.10" evidence="7"/>
<comment type="catalytic activity">
    <reaction evidence="2 7">
        <text>Release of an N-terminal amino acid, preferentially leucine, but not glutamic or aspartic acids.</text>
        <dbReference type="EC" id="3.4.11.10"/>
    </reaction>
</comment>
<proteinExistence type="inferred from homology"/>
<evidence type="ECO:0000256" key="3">
    <source>
        <dbReference type="ARBA" id="ARBA00009528"/>
    </source>
</evidence>
<comment type="caution">
    <text evidence="9">The sequence shown here is derived from an EMBL/GenBank/DDBJ whole genome shotgun (WGS) entry which is preliminary data.</text>
</comment>
<keyword evidence="7" id="KW-0464">Manganese</keyword>
<dbReference type="GO" id="GO:0070006">
    <property type="term" value="F:metalloaminopeptidase activity"/>
    <property type="evidence" value="ECO:0007669"/>
    <property type="project" value="InterPro"/>
</dbReference>
<dbReference type="CDD" id="cd00433">
    <property type="entry name" value="Peptidase_M17"/>
    <property type="match status" value="1"/>
</dbReference>
<evidence type="ECO:0000256" key="6">
    <source>
        <dbReference type="ARBA" id="ARBA00022801"/>
    </source>
</evidence>
<dbReference type="GO" id="GO:0006508">
    <property type="term" value="P:proteolysis"/>
    <property type="evidence" value="ECO:0007669"/>
    <property type="project" value="UniProtKB-KW"/>
</dbReference>
<dbReference type="PRINTS" id="PR00481">
    <property type="entry name" value="LAMNOPPTDASE"/>
</dbReference>
<keyword evidence="5 7" id="KW-0645">Protease</keyword>
<evidence type="ECO:0000256" key="2">
    <source>
        <dbReference type="ARBA" id="ARBA00000967"/>
    </source>
</evidence>
<comment type="similarity">
    <text evidence="3 7">Belongs to the peptidase M17 family.</text>
</comment>
<reference evidence="9" key="1">
    <citation type="journal article" date="2020" name="mSystems">
        <title>Genome- and Community-Level Interaction Insights into Carbon Utilization and Element Cycling Functions of Hydrothermarchaeota in Hydrothermal Sediment.</title>
        <authorList>
            <person name="Zhou Z."/>
            <person name="Liu Y."/>
            <person name="Xu W."/>
            <person name="Pan J."/>
            <person name="Luo Z.H."/>
            <person name="Li M."/>
        </authorList>
    </citation>
    <scope>NUCLEOTIDE SEQUENCE [LARGE SCALE GENOMIC DNA]</scope>
    <source>
        <strain evidence="9">SpSt-258</strain>
    </source>
</reference>
<feature type="binding site" evidence="7">
    <location>
        <position position="272"/>
    </location>
    <ligand>
        <name>Mn(2+)</name>
        <dbReference type="ChEBI" id="CHEBI:29035"/>
        <label>2</label>
    </ligand>
</feature>
<dbReference type="InterPro" id="IPR008283">
    <property type="entry name" value="Peptidase_M17_N"/>
</dbReference>
<dbReference type="InterPro" id="IPR011356">
    <property type="entry name" value="Leucine_aapep/pepB"/>
</dbReference>
<dbReference type="NCBIfam" id="NF002073">
    <property type="entry name" value="PRK00913.1-2"/>
    <property type="match status" value="1"/>
</dbReference>
<keyword evidence="6 7" id="KW-0378">Hydrolase</keyword>
<dbReference type="GO" id="GO:0005737">
    <property type="term" value="C:cytoplasm"/>
    <property type="evidence" value="ECO:0007669"/>
    <property type="project" value="UniProtKB-SubCell"/>
</dbReference>
<dbReference type="PANTHER" id="PTHR11963">
    <property type="entry name" value="LEUCINE AMINOPEPTIDASE-RELATED"/>
    <property type="match status" value="1"/>
</dbReference>
<feature type="domain" description="Cytosol aminopeptidase" evidence="8">
    <location>
        <begin position="347"/>
        <end position="354"/>
    </location>
</feature>
<feature type="binding site" evidence="7">
    <location>
        <position position="351"/>
    </location>
    <ligand>
        <name>Mn(2+)</name>
        <dbReference type="ChEBI" id="CHEBI:29035"/>
        <label>2</label>
    </ligand>
</feature>
<comment type="cofactor">
    <cofactor evidence="7">
        <name>Mn(2+)</name>
        <dbReference type="ChEBI" id="CHEBI:29035"/>
    </cofactor>
    <text evidence="7">Binds 2 manganese ions per subunit.</text>
</comment>
<protein>
    <recommendedName>
        <fullName evidence="7">Probable cytosol aminopeptidase</fullName>
        <ecNumber evidence="7">3.4.11.1</ecNumber>
    </recommendedName>
    <alternativeName>
        <fullName evidence="7">Leucine aminopeptidase</fullName>
        <shortName evidence="7">LAP</shortName>
        <ecNumber evidence="7">3.4.11.10</ecNumber>
    </alternativeName>
    <alternativeName>
        <fullName evidence="7">Leucyl aminopeptidase</fullName>
    </alternativeName>
</protein>
<evidence type="ECO:0000256" key="5">
    <source>
        <dbReference type="ARBA" id="ARBA00022670"/>
    </source>
</evidence>
<dbReference type="Pfam" id="PF02789">
    <property type="entry name" value="Peptidase_M17_N"/>
    <property type="match status" value="1"/>
</dbReference>
<evidence type="ECO:0000256" key="1">
    <source>
        <dbReference type="ARBA" id="ARBA00000135"/>
    </source>
</evidence>
<dbReference type="GO" id="GO:0030145">
    <property type="term" value="F:manganese ion binding"/>
    <property type="evidence" value="ECO:0007669"/>
    <property type="project" value="UniProtKB-UniRule"/>
</dbReference>
<dbReference type="Gene3D" id="3.40.630.10">
    <property type="entry name" value="Zn peptidases"/>
    <property type="match status" value="1"/>
</dbReference>
<comment type="function">
    <text evidence="7">Presumably involved in the processing and regular turnover of intracellular proteins. Catalyzes the removal of unsubstituted N-terminal amino acids from various peptides.</text>
</comment>
<dbReference type="SUPFAM" id="SSF52949">
    <property type="entry name" value="Macro domain-like"/>
    <property type="match status" value="1"/>
</dbReference>
<dbReference type="InterPro" id="IPR023042">
    <property type="entry name" value="Peptidase_M17_leu_NH2_pept"/>
</dbReference>